<proteinExistence type="predicted"/>
<name>A0A371FBQ5_MUCPR</name>
<gene>
    <name evidence="1" type="ORF">CR513_44379</name>
</gene>
<dbReference type="AlphaFoldDB" id="A0A371FBQ5"/>
<dbReference type="Proteomes" id="UP000257109">
    <property type="component" value="Unassembled WGS sequence"/>
</dbReference>
<evidence type="ECO:0000313" key="1">
    <source>
        <dbReference type="EMBL" id="RDX75712.1"/>
    </source>
</evidence>
<evidence type="ECO:0000313" key="2">
    <source>
        <dbReference type="Proteomes" id="UP000257109"/>
    </source>
</evidence>
<accession>A0A371FBQ5</accession>
<keyword evidence="2" id="KW-1185">Reference proteome</keyword>
<comment type="caution">
    <text evidence="1">The sequence shown here is derived from an EMBL/GenBank/DDBJ whole genome shotgun (WGS) entry which is preliminary data.</text>
</comment>
<dbReference type="EMBL" id="QJKJ01009744">
    <property type="protein sequence ID" value="RDX75712.1"/>
    <property type="molecule type" value="Genomic_DNA"/>
</dbReference>
<reference evidence="1" key="1">
    <citation type="submission" date="2018-05" db="EMBL/GenBank/DDBJ databases">
        <title>Draft genome of Mucuna pruriens seed.</title>
        <authorList>
            <person name="Nnadi N.E."/>
            <person name="Vos R."/>
            <person name="Hasami M.H."/>
            <person name="Devisetty U.K."/>
            <person name="Aguiy J.C."/>
        </authorList>
    </citation>
    <scope>NUCLEOTIDE SEQUENCE [LARGE SCALE GENOMIC DNA]</scope>
    <source>
        <strain evidence="1">JCA_2017</strain>
    </source>
</reference>
<sequence>MEYSNSKVLNVLVTKAPHLSSLIHISLTRIFTFTTPLFIRLDVDYFPSDIDEGSSYKLPALFYVPSIFYDVIPIVNPPLIKCPYMVKTSPSYLHDYHIVFYYASPS</sequence>
<feature type="non-terminal residue" evidence="1">
    <location>
        <position position="1"/>
    </location>
</feature>
<protein>
    <submittedName>
        <fullName evidence="1">Uncharacterized protein</fullName>
    </submittedName>
</protein>
<organism evidence="1 2">
    <name type="scientific">Mucuna pruriens</name>
    <name type="common">Velvet bean</name>
    <name type="synonym">Dolichos pruriens</name>
    <dbReference type="NCBI Taxonomy" id="157652"/>
    <lineage>
        <taxon>Eukaryota</taxon>
        <taxon>Viridiplantae</taxon>
        <taxon>Streptophyta</taxon>
        <taxon>Embryophyta</taxon>
        <taxon>Tracheophyta</taxon>
        <taxon>Spermatophyta</taxon>
        <taxon>Magnoliopsida</taxon>
        <taxon>eudicotyledons</taxon>
        <taxon>Gunneridae</taxon>
        <taxon>Pentapetalae</taxon>
        <taxon>rosids</taxon>
        <taxon>fabids</taxon>
        <taxon>Fabales</taxon>
        <taxon>Fabaceae</taxon>
        <taxon>Papilionoideae</taxon>
        <taxon>50 kb inversion clade</taxon>
        <taxon>NPAAA clade</taxon>
        <taxon>indigoferoid/millettioid clade</taxon>
        <taxon>Phaseoleae</taxon>
        <taxon>Mucuna</taxon>
    </lineage>
</organism>